<name>A0A8S3X021_PARAO</name>
<dbReference type="AlphaFoldDB" id="A0A8S3X021"/>
<keyword evidence="2" id="KW-0479">Metal-binding</keyword>
<dbReference type="GO" id="GO:0003677">
    <property type="term" value="F:DNA binding"/>
    <property type="evidence" value="ECO:0007669"/>
    <property type="project" value="UniProtKB-KW"/>
</dbReference>
<evidence type="ECO:0000256" key="5">
    <source>
        <dbReference type="ARBA" id="ARBA00022833"/>
    </source>
</evidence>
<evidence type="ECO:0000256" key="1">
    <source>
        <dbReference type="ARBA" id="ARBA00004123"/>
    </source>
</evidence>
<keyword evidence="5" id="KW-0862">Zinc</keyword>
<dbReference type="FunFam" id="3.30.160.60:FF:000029">
    <property type="entry name" value="GLI family zinc finger 4"/>
    <property type="match status" value="1"/>
</dbReference>
<dbReference type="OrthoDB" id="3437960at2759"/>
<evidence type="ECO:0000256" key="4">
    <source>
        <dbReference type="ARBA" id="ARBA00022771"/>
    </source>
</evidence>
<dbReference type="GO" id="GO:0008270">
    <property type="term" value="F:zinc ion binding"/>
    <property type="evidence" value="ECO:0007669"/>
    <property type="project" value="UniProtKB-KW"/>
</dbReference>
<feature type="domain" description="C2H2-type" evidence="10">
    <location>
        <begin position="112"/>
        <end position="139"/>
    </location>
</feature>
<evidence type="ECO:0000313" key="12">
    <source>
        <dbReference type="Proteomes" id="UP000691718"/>
    </source>
</evidence>
<keyword evidence="4 9" id="KW-0863">Zinc-finger</keyword>
<feature type="domain" description="C2H2-type" evidence="10">
    <location>
        <begin position="84"/>
        <end position="111"/>
    </location>
</feature>
<evidence type="ECO:0000256" key="7">
    <source>
        <dbReference type="ARBA" id="ARBA00023163"/>
    </source>
</evidence>
<dbReference type="SMART" id="SM00355">
    <property type="entry name" value="ZnF_C2H2"/>
    <property type="match status" value="4"/>
</dbReference>
<keyword evidence="12" id="KW-1185">Reference proteome</keyword>
<reference evidence="11" key="1">
    <citation type="submission" date="2021-04" db="EMBL/GenBank/DDBJ databases">
        <authorList>
            <person name="Tunstrom K."/>
        </authorList>
    </citation>
    <scope>NUCLEOTIDE SEQUENCE</scope>
</reference>
<keyword evidence="8" id="KW-0539">Nucleus</keyword>
<comment type="caution">
    <text evidence="11">The sequence shown here is derived from an EMBL/GenBank/DDBJ whole genome shotgun (WGS) entry which is preliminary data.</text>
</comment>
<evidence type="ECO:0000256" key="6">
    <source>
        <dbReference type="ARBA" id="ARBA00023015"/>
    </source>
</evidence>
<dbReference type="FunFam" id="3.30.160.60:FF:001290">
    <property type="entry name" value="Zinc finger 45-like"/>
    <property type="match status" value="1"/>
</dbReference>
<keyword evidence="3" id="KW-0677">Repeat</keyword>
<feature type="domain" description="C2H2-type" evidence="10">
    <location>
        <begin position="140"/>
        <end position="167"/>
    </location>
</feature>
<dbReference type="PROSITE" id="PS00028">
    <property type="entry name" value="ZINC_FINGER_C2H2_1"/>
    <property type="match status" value="3"/>
</dbReference>
<evidence type="ECO:0000313" key="11">
    <source>
        <dbReference type="EMBL" id="CAG4989910.1"/>
    </source>
</evidence>
<dbReference type="Pfam" id="PF00096">
    <property type="entry name" value="zf-C2H2"/>
    <property type="match status" value="4"/>
</dbReference>
<evidence type="ECO:0000256" key="8">
    <source>
        <dbReference type="ARBA" id="ARBA00023242"/>
    </source>
</evidence>
<organism evidence="11 12">
    <name type="scientific">Parnassius apollo</name>
    <name type="common">Apollo butterfly</name>
    <name type="synonym">Papilio apollo</name>
    <dbReference type="NCBI Taxonomy" id="110799"/>
    <lineage>
        <taxon>Eukaryota</taxon>
        <taxon>Metazoa</taxon>
        <taxon>Ecdysozoa</taxon>
        <taxon>Arthropoda</taxon>
        <taxon>Hexapoda</taxon>
        <taxon>Insecta</taxon>
        <taxon>Pterygota</taxon>
        <taxon>Neoptera</taxon>
        <taxon>Endopterygota</taxon>
        <taxon>Lepidoptera</taxon>
        <taxon>Glossata</taxon>
        <taxon>Ditrysia</taxon>
        <taxon>Papilionoidea</taxon>
        <taxon>Papilionidae</taxon>
        <taxon>Parnassiinae</taxon>
        <taxon>Parnassini</taxon>
        <taxon>Parnassius</taxon>
        <taxon>Parnassius</taxon>
    </lineage>
</organism>
<comment type="subcellular location">
    <subcellularLocation>
        <location evidence="1">Nucleus</location>
    </subcellularLocation>
</comment>
<dbReference type="PROSITE" id="PS50157">
    <property type="entry name" value="ZINC_FINGER_C2H2_2"/>
    <property type="match status" value="4"/>
</dbReference>
<keyword evidence="7" id="KW-0804">Transcription</keyword>
<dbReference type="EMBL" id="CAJQZP010000858">
    <property type="protein sequence ID" value="CAG4989910.1"/>
    <property type="molecule type" value="Genomic_DNA"/>
</dbReference>
<dbReference type="PANTHER" id="PTHR24394:SF48">
    <property type="entry name" value="ZINC FINGER PROTEIN 771"/>
    <property type="match status" value="1"/>
</dbReference>
<evidence type="ECO:0000256" key="3">
    <source>
        <dbReference type="ARBA" id="ARBA00022737"/>
    </source>
</evidence>
<dbReference type="FunFam" id="3.30.160.60:FF:000060">
    <property type="entry name" value="zinc finger protein 436"/>
    <property type="match status" value="1"/>
</dbReference>
<keyword evidence="6" id="KW-0805">Transcription regulation</keyword>
<dbReference type="InterPro" id="IPR013087">
    <property type="entry name" value="Znf_C2H2_type"/>
</dbReference>
<accession>A0A8S3X021</accession>
<gene>
    <name evidence="11" type="ORF">PAPOLLO_LOCUS11875</name>
</gene>
<dbReference type="PANTHER" id="PTHR24394">
    <property type="entry name" value="ZINC FINGER PROTEIN"/>
    <property type="match status" value="1"/>
</dbReference>
<feature type="domain" description="C2H2-type" evidence="10">
    <location>
        <begin position="168"/>
        <end position="190"/>
    </location>
</feature>
<dbReference type="GO" id="GO:0005634">
    <property type="term" value="C:nucleus"/>
    <property type="evidence" value="ECO:0007669"/>
    <property type="project" value="UniProtKB-SubCell"/>
</dbReference>
<evidence type="ECO:0000256" key="9">
    <source>
        <dbReference type="PROSITE-ProRule" id="PRU00042"/>
    </source>
</evidence>
<proteinExistence type="predicted"/>
<dbReference type="Proteomes" id="UP000691718">
    <property type="component" value="Unassembled WGS sequence"/>
</dbReference>
<dbReference type="GO" id="GO:0000981">
    <property type="term" value="F:DNA-binding transcription factor activity, RNA polymerase II-specific"/>
    <property type="evidence" value="ECO:0007669"/>
    <property type="project" value="TreeGrafter"/>
</dbReference>
<evidence type="ECO:0000256" key="2">
    <source>
        <dbReference type="ARBA" id="ARBA00022723"/>
    </source>
</evidence>
<protein>
    <submittedName>
        <fullName evidence="11">(apollo) hypothetical protein</fullName>
    </submittedName>
</protein>
<sequence length="204" mass="22839">MRAQVAFAPLTLRKDIKEIYGGCDECQLASMLLGAGAVSLRCRVCSHMMLRASTYRTVVKLVRACRCMLAHRARAHPGAGAVALRCRVCARAFAHTNSLRRHLRSHTGERNFLCSVCGKALSSAEHLKFHMRIHTGHKPNVCKTCGKGFVKKCNLTLHERVHSGEKPHVCSHCGKAFSQRSTLIIHERYVDNIFIFVQPNATRY</sequence>
<evidence type="ECO:0000259" key="10">
    <source>
        <dbReference type="PROSITE" id="PS50157"/>
    </source>
</evidence>